<dbReference type="InterPro" id="IPR000531">
    <property type="entry name" value="Beta-barrel_TonB"/>
</dbReference>
<accession>A0ABV0D026</accession>
<evidence type="ECO:0000256" key="5">
    <source>
        <dbReference type="ARBA" id="ARBA00022729"/>
    </source>
</evidence>
<dbReference type="Pfam" id="PF00593">
    <property type="entry name" value="TonB_dep_Rec_b-barrel"/>
    <property type="match status" value="1"/>
</dbReference>
<keyword evidence="2 10" id="KW-0813">Transport</keyword>
<feature type="signal peptide" evidence="12">
    <location>
        <begin position="1"/>
        <end position="23"/>
    </location>
</feature>
<dbReference type="CDD" id="cd01347">
    <property type="entry name" value="ligand_gated_channel"/>
    <property type="match status" value="1"/>
</dbReference>
<protein>
    <submittedName>
        <fullName evidence="15">TonB-dependent receptor</fullName>
    </submittedName>
</protein>
<evidence type="ECO:0000256" key="7">
    <source>
        <dbReference type="ARBA" id="ARBA00023077"/>
    </source>
</evidence>
<organism evidence="15 16">
    <name type="scientific">Aurantiacibacter flavus</name>
    <dbReference type="NCBI Taxonomy" id="3145232"/>
    <lineage>
        <taxon>Bacteria</taxon>
        <taxon>Pseudomonadati</taxon>
        <taxon>Pseudomonadota</taxon>
        <taxon>Alphaproteobacteria</taxon>
        <taxon>Sphingomonadales</taxon>
        <taxon>Erythrobacteraceae</taxon>
        <taxon>Aurantiacibacter</taxon>
    </lineage>
</organism>
<keyword evidence="15" id="KW-0675">Receptor</keyword>
<feature type="domain" description="TonB-dependent receptor plug" evidence="14">
    <location>
        <begin position="52"/>
        <end position="159"/>
    </location>
</feature>
<evidence type="ECO:0000256" key="6">
    <source>
        <dbReference type="ARBA" id="ARBA00023065"/>
    </source>
</evidence>
<keyword evidence="4 10" id="KW-0812">Transmembrane</keyword>
<dbReference type="InterPro" id="IPR012910">
    <property type="entry name" value="Plug_dom"/>
</dbReference>
<comment type="similarity">
    <text evidence="10 11">Belongs to the TonB-dependent receptor family.</text>
</comment>
<evidence type="ECO:0000256" key="12">
    <source>
        <dbReference type="SAM" id="SignalP"/>
    </source>
</evidence>
<reference evidence="15 16" key="1">
    <citation type="submission" date="2024-05" db="EMBL/GenBank/DDBJ databases">
        <authorList>
            <person name="Park S."/>
        </authorList>
    </citation>
    <scope>NUCLEOTIDE SEQUENCE [LARGE SCALE GENOMIC DNA]</scope>
    <source>
        <strain evidence="15 16">DGU5</strain>
    </source>
</reference>
<name>A0ABV0D026_9SPHN</name>
<keyword evidence="3 10" id="KW-1134">Transmembrane beta strand</keyword>
<comment type="subcellular location">
    <subcellularLocation>
        <location evidence="1 10">Cell outer membrane</location>
        <topology evidence="1 10">Multi-pass membrane protein</topology>
    </subcellularLocation>
</comment>
<evidence type="ECO:0000259" key="14">
    <source>
        <dbReference type="Pfam" id="PF07715"/>
    </source>
</evidence>
<dbReference type="PANTHER" id="PTHR30069">
    <property type="entry name" value="TONB-DEPENDENT OUTER MEMBRANE RECEPTOR"/>
    <property type="match status" value="1"/>
</dbReference>
<evidence type="ECO:0000313" key="16">
    <source>
        <dbReference type="Proteomes" id="UP001484535"/>
    </source>
</evidence>
<evidence type="ECO:0000256" key="10">
    <source>
        <dbReference type="PROSITE-ProRule" id="PRU01360"/>
    </source>
</evidence>
<gene>
    <name evidence="15" type="ORF">ABDJ38_14980</name>
</gene>
<feature type="domain" description="TonB-dependent receptor-like beta-barrel" evidence="13">
    <location>
        <begin position="196"/>
        <end position="612"/>
    </location>
</feature>
<keyword evidence="9 10" id="KW-0998">Cell outer membrane</keyword>
<keyword evidence="8 10" id="KW-0472">Membrane</keyword>
<keyword evidence="5 12" id="KW-0732">Signal</keyword>
<dbReference type="EMBL" id="JBDLBR010000005">
    <property type="protein sequence ID" value="MEN7538484.1"/>
    <property type="molecule type" value="Genomic_DNA"/>
</dbReference>
<feature type="chain" id="PRO_5045492322" evidence="12">
    <location>
        <begin position="24"/>
        <end position="638"/>
    </location>
</feature>
<dbReference type="PANTHER" id="PTHR30069:SF53">
    <property type="entry name" value="COLICIN I RECEPTOR-RELATED"/>
    <property type="match status" value="1"/>
</dbReference>
<evidence type="ECO:0000256" key="11">
    <source>
        <dbReference type="RuleBase" id="RU003357"/>
    </source>
</evidence>
<dbReference type="InterPro" id="IPR037066">
    <property type="entry name" value="Plug_dom_sf"/>
</dbReference>
<dbReference type="Proteomes" id="UP001484535">
    <property type="component" value="Unassembled WGS sequence"/>
</dbReference>
<evidence type="ECO:0000256" key="8">
    <source>
        <dbReference type="ARBA" id="ARBA00023136"/>
    </source>
</evidence>
<evidence type="ECO:0000256" key="1">
    <source>
        <dbReference type="ARBA" id="ARBA00004571"/>
    </source>
</evidence>
<evidence type="ECO:0000256" key="3">
    <source>
        <dbReference type="ARBA" id="ARBA00022452"/>
    </source>
</evidence>
<evidence type="ECO:0000256" key="9">
    <source>
        <dbReference type="ARBA" id="ARBA00023237"/>
    </source>
</evidence>
<dbReference type="InterPro" id="IPR036942">
    <property type="entry name" value="Beta-barrel_TonB_sf"/>
</dbReference>
<evidence type="ECO:0000256" key="2">
    <source>
        <dbReference type="ARBA" id="ARBA00022448"/>
    </source>
</evidence>
<keyword evidence="7 11" id="KW-0798">TonB box</keyword>
<dbReference type="RefSeq" id="WP_346785933.1">
    <property type="nucleotide sequence ID" value="NZ_JBDLBR010000005.1"/>
</dbReference>
<dbReference type="SUPFAM" id="SSF56935">
    <property type="entry name" value="Porins"/>
    <property type="match status" value="1"/>
</dbReference>
<evidence type="ECO:0000313" key="15">
    <source>
        <dbReference type="EMBL" id="MEN7538484.1"/>
    </source>
</evidence>
<proteinExistence type="inferred from homology"/>
<evidence type="ECO:0000259" key="13">
    <source>
        <dbReference type="Pfam" id="PF00593"/>
    </source>
</evidence>
<evidence type="ECO:0000256" key="4">
    <source>
        <dbReference type="ARBA" id="ARBA00022692"/>
    </source>
</evidence>
<dbReference type="Gene3D" id="2.40.170.20">
    <property type="entry name" value="TonB-dependent receptor, beta-barrel domain"/>
    <property type="match status" value="1"/>
</dbReference>
<dbReference type="PROSITE" id="PS52016">
    <property type="entry name" value="TONB_DEPENDENT_REC_3"/>
    <property type="match status" value="1"/>
</dbReference>
<keyword evidence="16" id="KW-1185">Reference proteome</keyword>
<sequence length="638" mass="67994">MRKSVTVAPLCAIGLMLPAIAHAQTTTGINEAADKNDERIVVTANRTPVSLDQVGQSVTVLTEAQIEASQQIGVTELIAQTPGVQFRRNGGRGTATSVYIRGADSGQTLILYDGVHLHDPSTTDGGASLTDVTTGGIGRIEILRGTQSVLYGSQAIGGVINIISKAPSKPFEAQFQAEAGELDSYLMNVGVGGKSGGLTWTTGGNYSTSDGVSAYATGTERDGYENVSLNGRVNYAFSDDVSLDLRTFYSDGDVEYDAFNGDAANRGLSESWLGYAGFNFTLFDRLANRISYGRTQISRVNLSEADPINPVETFDASGRSDRFEYQGTFDISEGNFVVFGVEYAENAFDSSSAAVTVGDDTLGFYGNITVEPIEGLTLTGGVRHEDHSNFGGATVGAASVAYTPNGGNTVLRASYSEGFKAPGLFQLYAAGYGTPDLQPEEAKSWEVGGEHFFGDMFRVSAVYFNRETENLVAYVSCVAIPDNPRCSSDPSLFGIYQNQGQVDAEGLELGAGLDLGGFSLSTNYTYLDAKVATPGDPNIGKQLVRRAKDTFNTTASYTAPSGLSLASTVTFVGDHFNNAANTQVVPGYTTVDLRASYPITDMVEIYARVENLFDEEYQTILNYGSPPQMVYGGVRVRL</sequence>
<keyword evidence="6" id="KW-0406">Ion transport</keyword>
<dbReference type="InterPro" id="IPR039426">
    <property type="entry name" value="TonB-dep_rcpt-like"/>
</dbReference>
<comment type="caution">
    <text evidence="15">The sequence shown here is derived from an EMBL/GenBank/DDBJ whole genome shotgun (WGS) entry which is preliminary data.</text>
</comment>
<dbReference type="Pfam" id="PF07715">
    <property type="entry name" value="Plug"/>
    <property type="match status" value="1"/>
</dbReference>
<dbReference type="Gene3D" id="2.170.130.10">
    <property type="entry name" value="TonB-dependent receptor, plug domain"/>
    <property type="match status" value="1"/>
</dbReference>